<evidence type="ECO:0000256" key="1">
    <source>
        <dbReference type="PROSITE-ProRule" id="PRU00325"/>
    </source>
</evidence>
<dbReference type="Proteomes" id="UP000183442">
    <property type="component" value="Unassembled WGS sequence"/>
</dbReference>
<dbReference type="EMBL" id="CP014265">
    <property type="protein sequence ID" value="AMK15635.1"/>
    <property type="molecule type" value="Genomic_DNA"/>
</dbReference>
<organism evidence="3 5">
    <name type="scientific">Methanobrevibacter olleyae</name>
    <dbReference type="NCBI Taxonomy" id="294671"/>
    <lineage>
        <taxon>Archaea</taxon>
        <taxon>Methanobacteriati</taxon>
        <taxon>Methanobacteriota</taxon>
        <taxon>Methanomada group</taxon>
        <taxon>Methanobacteria</taxon>
        <taxon>Methanobacteriales</taxon>
        <taxon>Methanobacteriaceae</taxon>
        <taxon>Methanobrevibacter</taxon>
    </lineage>
</organism>
<dbReference type="GeneID" id="28489382"/>
<evidence type="ECO:0000313" key="5">
    <source>
        <dbReference type="Proteomes" id="UP000066376"/>
    </source>
</evidence>
<keyword evidence="1" id="KW-0479">Metal-binding</keyword>
<reference evidence="5" key="2">
    <citation type="submission" date="2016-02" db="EMBL/GenBank/DDBJ databases">
        <title>The draft genome sequence of the rumen methanogen Methanobrevibacter olleyae YLM1.</title>
        <authorList>
            <consortium name="New Zealand Agricultural Greenhouse Gas Research Centre/Pastoral Greenhouse Gas Research Consortium"/>
            <person name="Kelly W.J."/>
            <person name="Li D."/>
            <person name="Lambie S.C."/>
            <person name="Attwood G.T."/>
            <person name="Altermann E."/>
            <person name="Leahy S.C."/>
        </authorList>
    </citation>
    <scope>NUCLEOTIDE SEQUENCE [LARGE SCALE GENOMIC DNA]</scope>
    <source>
        <strain evidence="5">YLM1</strain>
    </source>
</reference>
<dbReference type="OrthoDB" id="373743at2157"/>
<reference evidence="6" key="4">
    <citation type="submission" date="2016-10" db="EMBL/GenBank/DDBJ databases">
        <authorList>
            <person name="Varghese N."/>
        </authorList>
    </citation>
    <scope>NUCLEOTIDE SEQUENCE [LARGE SCALE GENOMIC DNA]</scope>
    <source>
        <strain evidence="6">DSM 16632</strain>
    </source>
</reference>
<evidence type="ECO:0000313" key="3">
    <source>
        <dbReference type="EMBL" id="AMK15635.1"/>
    </source>
</evidence>
<dbReference type="GO" id="GO:0008270">
    <property type="term" value="F:zinc ion binding"/>
    <property type="evidence" value="ECO:0007669"/>
    <property type="project" value="UniProtKB-KW"/>
</dbReference>
<feature type="domain" description="SWIM-type" evidence="2">
    <location>
        <begin position="26"/>
        <end position="76"/>
    </location>
</feature>
<dbReference type="Proteomes" id="UP000066376">
    <property type="component" value="Chromosome"/>
</dbReference>
<proteinExistence type="predicted"/>
<dbReference type="KEGG" id="mol:YLM1_1078"/>
<dbReference type="PROSITE" id="PS50966">
    <property type="entry name" value="ZF_SWIM"/>
    <property type="match status" value="1"/>
</dbReference>
<reference evidence="3 5" key="1">
    <citation type="journal article" date="2016" name="Genome Announc.">
        <title>Draft Genome Sequence of the Rumen Methanogen Methanobrevibacter olleyae YLM1.</title>
        <authorList>
            <person name="Kelly W.J."/>
            <person name="Li D."/>
            <person name="Lambie S.C."/>
            <person name="Cox F."/>
            <person name="Attwood G.T."/>
            <person name="Altermann E."/>
            <person name="Leahy S.C."/>
        </authorList>
    </citation>
    <scope>NUCLEOTIDE SEQUENCE [LARGE SCALE GENOMIC DNA]</scope>
    <source>
        <strain evidence="3 5">YLM1</strain>
    </source>
</reference>
<reference evidence="4" key="3">
    <citation type="submission" date="2016-10" db="EMBL/GenBank/DDBJ databases">
        <authorList>
            <person name="de Groot N.N."/>
        </authorList>
    </citation>
    <scope>NUCLEOTIDE SEQUENCE [LARGE SCALE GENOMIC DNA]</scope>
    <source>
        <strain evidence="4">DSM 16632</strain>
    </source>
</reference>
<keyword evidence="1" id="KW-0863">Zinc-finger</keyword>
<accession>A0A126R1X2</accession>
<evidence type="ECO:0000313" key="6">
    <source>
        <dbReference type="Proteomes" id="UP000183442"/>
    </source>
</evidence>
<dbReference type="RefSeq" id="WP_067147037.1">
    <property type="nucleotide sequence ID" value="NZ_CP014265.1"/>
</dbReference>
<evidence type="ECO:0000313" key="4">
    <source>
        <dbReference type="EMBL" id="SFL24269.1"/>
    </source>
</evidence>
<sequence length="79" mass="9598">MIIEKVSKNDEWEDYYIKSKSSNKHYIITFDILEDTVSCDCEDFRYRKENLKFGGVKLKDRESHCKHIKKILRIRNELI</sequence>
<keyword evidence="5" id="KW-1185">Reference proteome</keyword>
<dbReference type="PATRIC" id="fig|294671.3.peg.1129"/>
<dbReference type="EMBL" id="FOTL01000003">
    <property type="protein sequence ID" value="SFL24269.1"/>
    <property type="molecule type" value="Genomic_DNA"/>
</dbReference>
<dbReference type="InterPro" id="IPR007527">
    <property type="entry name" value="Znf_SWIM"/>
</dbReference>
<gene>
    <name evidence="4" type="ORF">SAMN02910297_00336</name>
    <name evidence="3" type="ORF">YLM1_1078</name>
</gene>
<dbReference type="AlphaFoldDB" id="A0A126R1X2"/>
<keyword evidence="1" id="KW-0862">Zinc</keyword>
<evidence type="ECO:0000259" key="2">
    <source>
        <dbReference type="PROSITE" id="PS50966"/>
    </source>
</evidence>
<name>A0A126R1X2_METOL</name>
<protein>
    <recommendedName>
        <fullName evidence="2">SWIM-type domain-containing protein</fullName>
    </recommendedName>
</protein>